<dbReference type="InterPro" id="IPR055132">
    <property type="entry name" value="RNase_J_b_CASP"/>
</dbReference>
<dbReference type="Pfam" id="PF22505">
    <property type="entry name" value="RNase_J_b_CASP"/>
    <property type="match status" value="1"/>
</dbReference>
<dbReference type="Gene3D" id="3.60.15.10">
    <property type="entry name" value="Ribonuclease Z/Hydroxyacylglutathione hydrolase-like"/>
    <property type="match status" value="1"/>
</dbReference>
<dbReference type="OrthoDB" id="401053at2"/>
<dbReference type="PANTHER" id="PTHR43694">
    <property type="entry name" value="RIBONUCLEASE J"/>
    <property type="match status" value="1"/>
</dbReference>
<dbReference type="Proteomes" id="UP000033750">
    <property type="component" value="Unassembled WGS sequence"/>
</dbReference>
<dbReference type="Gene3D" id="3.10.20.580">
    <property type="match status" value="1"/>
</dbReference>
<evidence type="ECO:0000259" key="1">
    <source>
        <dbReference type="Pfam" id="PF17770"/>
    </source>
</evidence>
<feature type="domain" description="Ribonuclease J beta-CASP" evidence="2">
    <location>
        <begin position="224"/>
        <end position="336"/>
    </location>
</feature>
<dbReference type="SUPFAM" id="SSF56281">
    <property type="entry name" value="Metallo-hydrolase/oxidoreductase"/>
    <property type="match status" value="1"/>
</dbReference>
<protein>
    <submittedName>
        <fullName evidence="3">Putative hydrolase</fullName>
    </submittedName>
</protein>
<dbReference type="Gene3D" id="3.40.50.10710">
    <property type="entry name" value="Metallo-hydrolase/oxidoreductase"/>
    <property type="match status" value="1"/>
</dbReference>
<dbReference type="InterPro" id="IPR041636">
    <property type="entry name" value="RNase_J_C"/>
</dbReference>
<dbReference type="EMBL" id="JZXN01000002">
    <property type="protein sequence ID" value="KKB27082.1"/>
    <property type="molecule type" value="Genomic_DNA"/>
</dbReference>
<evidence type="ECO:0000313" key="3">
    <source>
        <dbReference type="EMBL" id="KKB27082.1"/>
    </source>
</evidence>
<evidence type="ECO:0000259" key="2">
    <source>
        <dbReference type="Pfam" id="PF22505"/>
    </source>
</evidence>
<dbReference type="PATRIC" id="fig|1264554.4.peg.16"/>
<dbReference type="InterPro" id="IPR036866">
    <property type="entry name" value="RibonucZ/Hydroxyglut_hydro"/>
</dbReference>
<dbReference type="GO" id="GO:0016787">
    <property type="term" value="F:hydrolase activity"/>
    <property type="evidence" value="ECO:0007669"/>
    <property type="project" value="UniProtKB-KW"/>
</dbReference>
<dbReference type="STRING" id="29561.MM26B8_03230"/>
<organism evidence="3 4">
    <name type="scientific">Mycoplasmopsis meleagridis ATCC 25294</name>
    <dbReference type="NCBI Taxonomy" id="1264554"/>
    <lineage>
        <taxon>Bacteria</taxon>
        <taxon>Bacillati</taxon>
        <taxon>Mycoplasmatota</taxon>
        <taxon>Mycoplasmoidales</taxon>
        <taxon>Metamycoplasmataceae</taxon>
        <taxon>Mycoplasmopsis</taxon>
    </lineage>
</organism>
<name>A0A0F5H2K8_9BACT</name>
<keyword evidence="3" id="KW-0378">Hydrolase</keyword>
<dbReference type="AlphaFoldDB" id="A0A0F5H2K8"/>
<evidence type="ECO:0000313" key="4">
    <source>
        <dbReference type="Proteomes" id="UP000033750"/>
    </source>
</evidence>
<sequence length="553" mass="63314">MRKNHINIFALGGLDENGKNCYVLEFNEEIYIINTGTKIPLNSNNGIDNIIPNFNYLVNNKHKIKGVFVSDVKNETFSALPWLLMKIDSLHIYSSEFNNLTIKDRLNKYKIDNPNYKIHALKTIKKIGEIFVQPIELAGSMPGHIGFNFITPDGDILFMFNFVEGDLGIYGKLNFEILKQNFSKRKILALIVDSGRANYKGRAINKIKLPETIRQTFLKTKNNERIIIGAYDEEMVSIQQILDLALETNRPLIIYGKTYNQLLNLIVKKYPQLKLPKIIDYRLANKTNNSVILITGAIERLYSRFLRIIENNDIYLTLKASDNVIMIAPPVNGLEKLEAYTLDEIAKITTKITDVTSEEFYRHRPAAQDIINLVKHLNPQYIIPAQGLYRYLINVKRNLNQELKIKANRCLILQNGQIVHFVDGKLLSLNGKVKEIGDTIVDGFGVGDISSAVLNERETLGRDGVIIIAAYYNNRTKLLSGKMQIKFIGIFDKKSKTDAKELIKNVIVKLIDKETFNGLRDFQNRARQSVRRKIFKVYDKEPMVIINLMQISN</sequence>
<dbReference type="RefSeq" id="WP_046096690.1">
    <property type="nucleotide sequence ID" value="NZ_JZXN01000002.1"/>
</dbReference>
<reference evidence="3 4" key="1">
    <citation type="submission" date="2015-03" db="EMBL/GenBank/DDBJ databases">
        <title>Genome sequence of Mycoplasma meleagridis strain ATCC 25294.</title>
        <authorList>
            <person name="Yacoub E."/>
            <person name="Blanchard A."/>
            <person name="Sirand-Pugnet P."/>
            <person name="Mardassi B.B.A."/>
        </authorList>
    </citation>
    <scope>NUCLEOTIDE SEQUENCE [LARGE SCALE GENOMIC DNA]</scope>
    <source>
        <strain evidence="3 4">ATCC 25294</strain>
    </source>
</reference>
<dbReference type="Pfam" id="PF17770">
    <property type="entry name" value="RNase_J_C"/>
    <property type="match status" value="1"/>
</dbReference>
<proteinExistence type="predicted"/>
<accession>A0A0F5H2K8</accession>
<keyword evidence="4" id="KW-1185">Reference proteome</keyword>
<dbReference type="InterPro" id="IPR042173">
    <property type="entry name" value="RNase_J_2"/>
</dbReference>
<gene>
    <name evidence="3" type="ORF">MMELEA_02480</name>
</gene>
<dbReference type="PANTHER" id="PTHR43694:SF1">
    <property type="entry name" value="RIBONUCLEASE J"/>
    <property type="match status" value="1"/>
</dbReference>
<feature type="domain" description="Ribonuclease J C-terminal" evidence="1">
    <location>
        <begin position="453"/>
        <end position="551"/>
    </location>
</feature>
<comment type="caution">
    <text evidence="3">The sequence shown here is derived from an EMBL/GenBank/DDBJ whole genome shotgun (WGS) entry which is preliminary data.</text>
</comment>